<evidence type="ECO:0000259" key="1">
    <source>
        <dbReference type="Pfam" id="PF01323"/>
    </source>
</evidence>
<evidence type="ECO:0000313" key="2">
    <source>
        <dbReference type="EMBL" id="CAE0630226.1"/>
    </source>
</evidence>
<feature type="domain" description="DSBA-like thioredoxin" evidence="1">
    <location>
        <begin position="12"/>
        <end position="229"/>
    </location>
</feature>
<dbReference type="EMBL" id="HBIU01019182">
    <property type="protein sequence ID" value="CAE0630226.1"/>
    <property type="molecule type" value="Transcribed_RNA"/>
</dbReference>
<name>A0A7S3XRH4_HETAK</name>
<dbReference type="GO" id="GO:0016491">
    <property type="term" value="F:oxidoreductase activity"/>
    <property type="evidence" value="ECO:0007669"/>
    <property type="project" value="InterPro"/>
</dbReference>
<dbReference type="CDD" id="cd03024">
    <property type="entry name" value="DsbA_FrnE"/>
    <property type="match status" value="1"/>
</dbReference>
<dbReference type="Gene3D" id="3.40.30.10">
    <property type="entry name" value="Glutaredoxin"/>
    <property type="match status" value="1"/>
</dbReference>
<dbReference type="AlphaFoldDB" id="A0A7S3XRH4"/>
<sequence length="234" mass="25645">MASFSSAKALKIDVISDFACPWCYVGKARMEAAIAQLRENNEDASVEVRWHPYQIDAATQPDGEEYLSYNRRRWGGDGWTHSLRRAGRQSGLGFASWATWPNTLHAHRLMQLVQDLEDDGQGSSDLQGKIKDGIFKCIYEEGGNASTIEQLIQIATSCGMDAEVVRTAMETDDGLTSSVKQRDRYAKTELDVSGVPFFIIQKGGNEEGGSGGRQTALSGAAGTDEFLSAFSKYL</sequence>
<protein>
    <recommendedName>
        <fullName evidence="1">DSBA-like thioredoxin domain-containing protein</fullName>
    </recommendedName>
</protein>
<dbReference type="PANTHER" id="PTHR13887:SF46">
    <property type="entry name" value="DSBA-LIKE THIOREDOXIN DOMAIN-CONTAINING PROTEIN"/>
    <property type="match status" value="1"/>
</dbReference>
<proteinExistence type="predicted"/>
<dbReference type="PANTHER" id="PTHR13887">
    <property type="entry name" value="GLUTATHIONE S-TRANSFERASE KAPPA"/>
    <property type="match status" value="1"/>
</dbReference>
<accession>A0A7S3XRH4</accession>
<gene>
    <name evidence="2" type="ORF">HAKA00212_LOCUS8922</name>
</gene>
<reference evidence="2" key="1">
    <citation type="submission" date="2021-01" db="EMBL/GenBank/DDBJ databases">
        <authorList>
            <person name="Corre E."/>
            <person name="Pelletier E."/>
            <person name="Niang G."/>
            <person name="Scheremetjew M."/>
            <person name="Finn R."/>
            <person name="Kale V."/>
            <person name="Holt S."/>
            <person name="Cochrane G."/>
            <person name="Meng A."/>
            <person name="Brown T."/>
            <person name="Cohen L."/>
        </authorList>
    </citation>
    <scope>NUCLEOTIDE SEQUENCE</scope>
    <source>
        <strain evidence="2">CCMP3107</strain>
    </source>
</reference>
<dbReference type="InterPro" id="IPR036249">
    <property type="entry name" value="Thioredoxin-like_sf"/>
</dbReference>
<dbReference type="InterPro" id="IPR001853">
    <property type="entry name" value="DSBA-like_thioredoxin_dom"/>
</dbReference>
<organism evidence="2">
    <name type="scientific">Heterosigma akashiwo</name>
    <name type="common">Chromophytic alga</name>
    <name type="synonym">Heterosigma carterae</name>
    <dbReference type="NCBI Taxonomy" id="2829"/>
    <lineage>
        <taxon>Eukaryota</taxon>
        <taxon>Sar</taxon>
        <taxon>Stramenopiles</taxon>
        <taxon>Ochrophyta</taxon>
        <taxon>Raphidophyceae</taxon>
        <taxon>Chattonellales</taxon>
        <taxon>Chattonellaceae</taxon>
        <taxon>Heterosigma</taxon>
    </lineage>
</organism>
<dbReference type="Pfam" id="PF01323">
    <property type="entry name" value="DSBA"/>
    <property type="match status" value="1"/>
</dbReference>
<dbReference type="SUPFAM" id="SSF52833">
    <property type="entry name" value="Thioredoxin-like"/>
    <property type="match status" value="1"/>
</dbReference>